<name>A0A1J4JKX9_9EUKA</name>
<dbReference type="PANTHER" id="PTHR46621">
    <property type="entry name" value="SNRNA-ACTIVATING PROTEIN COMPLEX SUBUNIT 4"/>
    <property type="match status" value="1"/>
</dbReference>
<dbReference type="SUPFAM" id="SSF46689">
    <property type="entry name" value="Homeodomain-like"/>
    <property type="match status" value="2"/>
</dbReference>
<evidence type="ECO:0000256" key="3">
    <source>
        <dbReference type="ARBA" id="ARBA00023163"/>
    </source>
</evidence>
<organism evidence="8 9">
    <name type="scientific">Tritrichomonas foetus</name>
    <dbReference type="NCBI Taxonomy" id="1144522"/>
    <lineage>
        <taxon>Eukaryota</taxon>
        <taxon>Metamonada</taxon>
        <taxon>Parabasalia</taxon>
        <taxon>Tritrichomonadida</taxon>
        <taxon>Tritrichomonadidae</taxon>
        <taxon>Tritrichomonas</taxon>
    </lineage>
</organism>
<feature type="domain" description="SANT" evidence="6">
    <location>
        <begin position="174"/>
        <end position="226"/>
    </location>
</feature>
<dbReference type="EMBL" id="MLAK01000989">
    <property type="protein sequence ID" value="OHS99750.1"/>
    <property type="molecule type" value="Genomic_DNA"/>
</dbReference>
<evidence type="ECO:0000256" key="4">
    <source>
        <dbReference type="ARBA" id="ARBA00023242"/>
    </source>
</evidence>
<dbReference type="Proteomes" id="UP000179807">
    <property type="component" value="Unassembled WGS sequence"/>
</dbReference>
<evidence type="ECO:0000259" key="7">
    <source>
        <dbReference type="PROSITE" id="PS51294"/>
    </source>
</evidence>
<comment type="caution">
    <text evidence="8">The sequence shown here is derived from an EMBL/GenBank/DDBJ whole genome shotgun (WGS) entry which is preliminary data.</text>
</comment>
<evidence type="ECO:0000259" key="5">
    <source>
        <dbReference type="PROSITE" id="PS50090"/>
    </source>
</evidence>
<keyword evidence="3" id="KW-0804">Transcription</keyword>
<dbReference type="PROSITE" id="PS51293">
    <property type="entry name" value="SANT"/>
    <property type="match status" value="2"/>
</dbReference>
<accession>A0A1J4JKX9</accession>
<keyword evidence="4" id="KW-0539">Nucleus</keyword>
<reference evidence="8" key="1">
    <citation type="submission" date="2016-10" db="EMBL/GenBank/DDBJ databases">
        <authorList>
            <person name="Benchimol M."/>
            <person name="Almeida L.G."/>
            <person name="Vasconcelos A.T."/>
            <person name="Perreira-Neves A."/>
            <person name="Rosa I.A."/>
            <person name="Tasca T."/>
            <person name="Bogo M.R."/>
            <person name="de Souza W."/>
        </authorList>
    </citation>
    <scope>NUCLEOTIDE SEQUENCE [LARGE SCALE GENOMIC DNA]</scope>
    <source>
        <strain evidence="8">K</strain>
    </source>
</reference>
<dbReference type="GO" id="GO:0000978">
    <property type="term" value="F:RNA polymerase II cis-regulatory region sequence-specific DNA binding"/>
    <property type="evidence" value="ECO:0007669"/>
    <property type="project" value="TreeGrafter"/>
</dbReference>
<dbReference type="Gene3D" id="1.10.10.60">
    <property type="entry name" value="Homeodomain-like"/>
    <property type="match status" value="2"/>
</dbReference>
<dbReference type="InterPro" id="IPR017884">
    <property type="entry name" value="SANT_dom"/>
</dbReference>
<evidence type="ECO:0000313" key="9">
    <source>
        <dbReference type="Proteomes" id="UP000179807"/>
    </source>
</evidence>
<evidence type="ECO:0000313" key="8">
    <source>
        <dbReference type="EMBL" id="OHS99750.1"/>
    </source>
</evidence>
<dbReference type="SMART" id="SM00717">
    <property type="entry name" value="SANT"/>
    <property type="match status" value="2"/>
</dbReference>
<feature type="domain" description="HTH myb-type" evidence="7">
    <location>
        <begin position="171"/>
        <end position="226"/>
    </location>
</feature>
<dbReference type="OrthoDB" id="270417at2759"/>
<dbReference type="AlphaFoldDB" id="A0A1J4JKX9"/>
<feature type="domain" description="Myb-like" evidence="5">
    <location>
        <begin position="171"/>
        <end position="222"/>
    </location>
</feature>
<dbReference type="PROSITE" id="PS51294">
    <property type="entry name" value="HTH_MYB"/>
    <property type="match status" value="2"/>
</dbReference>
<keyword evidence="1" id="KW-0805">Transcription regulation</keyword>
<dbReference type="CDD" id="cd00167">
    <property type="entry name" value="SANT"/>
    <property type="match status" value="2"/>
</dbReference>
<evidence type="ECO:0000259" key="6">
    <source>
        <dbReference type="PROSITE" id="PS51293"/>
    </source>
</evidence>
<dbReference type="RefSeq" id="XP_068352887.1">
    <property type="nucleotide sequence ID" value="XM_068509251.1"/>
</dbReference>
<dbReference type="GO" id="GO:0042795">
    <property type="term" value="P:snRNA transcription by RNA polymerase II"/>
    <property type="evidence" value="ECO:0007669"/>
    <property type="project" value="TreeGrafter"/>
</dbReference>
<dbReference type="GO" id="GO:0001006">
    <property type="term" value="F:RNA polymerase III type 3 promoter sequence-specific DNA binding"/>
    <property type="evidence" value="ECO:0007669"/>
    <property type="project" value="TreeGrafter"/>
</dbReference>
<sequence>MSSPLIDIAIMYVDDALYEQESHDHLNSSMNDSNIDDLNSHSCKNAQIINEDKENLRKKAIDVLLLMLTNQINLNDGVLLVKKFIGTSAPAEKIFDIIVTSENPLTNQNSERERNKLSGRCVARNWTASEDQRLLSGIYRFGLNDWQNICQFVGNCRTKSQCSQRWFRGLNPKIIKGPWSKEEEQDLIRLVQKHGEKNWKKISTVLSNRSDAQCRYHYCQMKKSNRISKIRSHLHSQSSRPAKNNNICYSSNNDINTNCTSNNNVNHNLSQNQNFFIKNSKSCQNIENDKIDRSDCLEKENFQLSSSDFFPSEADLKNINKTFFSHQISFVDTSIGDSTEIQEMTICNEVKTQIFNEVIRNCVLDENDRSIFNSMKNEKNRIEQNQNVKILTLFDRENDANTEIENFNFDLFSRTDFDFLF</sequence>
<dbReference type="GO" id="GO:0019185">
    <property type="term" value="C:snRNA-activating protein complex"/>
    <property type="evidence" value="ECO:0007669"/>
    <property type="project" value="TreeGrafter"/>
</dbReference>
<gene>
    <name evidence="8" type="ORF">TRFO_33741</name>
</gene>
<dbReference type="GO" id="GO:0042796">
    <property type="term" value="P:snRNA transcription by RNA polymerase III"/>
    <property type="evidence" value="ECO:0007669"/>
    <property type="project" value="TreeGrafter"/>
</dbReference>
<dbReference type="VEuPathDB" id="TrichDB:TRFO_33741"/>
<dbReference type="InterPro" id="IPR001005">
    <property type="entry name" value="SANT/Myb"/>
</dbReference>
<proteinExistence type="predicted"/>
<dbReference type="PROSITE" id="PS50090">
    <property type="entry name" value="MYB_LIKE"/>
    <property type="match status" value="2"/>
</dbReference>
<feature type="domain" description="Myb-like" evidence="5">
    <location>
        <begin position="125"/>
        <end position="170"/>
    </location>
</feature>
<evidence type="ECO:0000256" key="2">
    <source>
        <dbReference type="ARBA" id="ARBA00023125"/>
    </source>
</evidence>
<dbReference type="GeneID" id="94843955"/>
<feature type="domain" description="HTH myb-type" evidence="7">
    <location>
        <begin position="124"/>
        <end position="166"/>
    </location>
</feature>
<keyword evidence="2" id="KW-0238">DNA-binding</keyword>
<protein>
    <submittedName>
        <fullName evidence="8">Uncharacterized protein</fullName>
    </submittedName>
</protein>
<dbReference type="PANTHER" id="PTHR46621:SF1">
    <property type="entry name" value="SNRNA-ACTIVATING PROTEIN COMPLEX SUBUNIT 4"/>
    <property type="match status" value="1"/>
</dbReference>
<dbReference type="InterPro" id="IPR017930">
    <property type="entry name" value="Myb_dom"/>
</dbReference>
<keyword evidence="9" id="KW-1185">Reference proteome</keyword>
<evidence type="ECO:0000256" key="1">
    <source>
        <dbReference type="ARBA" id="ARBA00023015"/>
    </source>
</evidence>
<dbReference type="Pfam" id="PF00249">
    <property type="entry name" value="Myb_DNA-binding"/>
    <property type="match status" value="2"/>
</dbReference>
<dbReference type="InterPro" id="IPR051575">
    <property type="entry name" value="Myb-like_DNA-bd"/>
</dbReference>
<dbReference type="InterPro" id="IPR009057">
    <property type="entry name" value="Homeodomain-like_sf"/>
</dbReference>
<feature type="domain" description="SANT" evidence="6">
    <location>
        <begin position="125"/>
        <end position="171"/>
    </location>
</feature>